<dbReference type="OrthoDB" id="3065650at2759"/>
<dbReference type="Proteomes" id="UP000076532">
    <property type="component" value="Unassembled WGS sequence"/>
</dbReference>
<evidence type="ECO:0000313" key="2">
    <source>
        <dbReference type="EMBL" id="KZP30693.1"/>
    </source>
</evidence>
<accession>A0A166TJV5</accession>
<reference evidence="2 3" key="1">
    <citation type="journal article" date="2016" name="Mol. Biol. Evol.">
        <title>Comparative Genomics of Early-Diverging Mushroom-Forming Fungi Provides Insights into the Origins of Lignocellulose Decay Capabilities.</title>
        <authorList>
            <person name="Nagy L.G."/>
            <person name="Riley R."/>
            <person name="Tritt A."/>
            <person name="Adam C."/>
            <person name="Daum C."/>
            <person name="Floudas D."/>
            <person name="Sun H."/>
            <person name="Yadav J.S."/>
            <person name="Pangilinan J."/>
            <person name="Larsson K.H."/>
            <person name="Matsuura K."/>
            <person name="Barry K."/>
            <person name="Labutti K."/>
            <person name="Kuo R."/>
            <person name="Ohm R.A."/>
            <person name="Bhattacharya S.S."/>
            <person name="Shirouzu T."/>
            <person name="Yoshinaga Y."/>
            <person name="Martin F.M."/>
            <person name="Grigoriev I.V."/>
            <person name="Hibbett D.S."/>
        </authorList>
    </citation>
    <scope>NUCLEOTIDE SEQUENCE [LARGE SCALE GENOMIC DNA]</scope>
    <source>
        <strain evidence="2 3">CBS 109695</strain>
    </source>
</reference>
<proteinExistence type="predicted"/>
<dbReference type="AlphaFoldDB" id="A0A166TJV5"/>
<name>A0A166TJV5_9AGAM</name>
<gene>
    <name evidence="2" type="ORF">FIBSPDRAFT_883831</name>
</gene>
<organism evidence="2 3">
    <name type="scientific">Athelia psychrophila</name>
    <dbReference type="NCBI Taxonomy" id="1759441"/>
    <lineage>
        <taxon>Eukaryota</taxon>
        <taxon>Fungi</taxon>
        <taxon>Dikarya</taxon>
        <taxon>Basidiomycota</taxon>
        <taxon>Agaricomycotina</taxon>
        <taxon>Agaricomycetes</taxon>
        <taxon>Agaricomycetidae</taxon>
        <taxon>Atheliales</taxon>
        <taxon>Atheliaceae</taxon>
        <taxon>Athelia</taxon>
    </lineage>
</organism>
<sequence length="162" mass="17712">MTTTPSLDFETELDMPFSSSEWINRGQRYPGHADAPLHVHQALLKRTGVPSVMAVERITQASYIAVQLFEHSSAEHFLAIPGPTALLGTLHFAHLPSHTFLFALSPPPFVQGNGDLKLSPGSSLLFRDLKAAPPQVKDAMKLFGKPKPKPKPGHQPDTDEDT</sequence>
<protein>
    <submittedName>
        <fullName evidence="2">Uncharacterized protein</fullName>
    </submittedName>
</protein>
<evidence type="ECO:0000256" key="1">
    <source>
        <dbReference type="SAM" id="MobiDB-lite"/>
    </source>
</evidence>
<feature type="region of interest" description="Disordered" evidence="1">
    <location>
        <begin position="139"/>
        <end position="162"/>
    </location>
</feature>
<keyword evidence="3" id="KW-1185">Reference proteome</keyword>
<dbReference type="EMBL" id="KV417492">
    <property type="protein sequence ID" value="KZP30693.1"/>
    <property type="molecule type" value="Genomic_DNA"/>
</dbReference>
<evidence type="ECO:0000313" key="3">
    <source>
        <dbReference type="Proteomes" id="UP000076532"/>
    </source>
</evidence>